<keyword evidence="3" id="KW-1185">Reference proteome</keyword>
<name>A0AAW2C8Z5_9ROSI</name>
<dbReference type="Proteomes" id="UP001459277">
    <property type="component" value="Unassembled WGS sequence"/>
</dbReference>
<reference evidence="2 3" key="1">
    <citation type="submission" date="2024-01" db="EMBL/GenBank/DDBJ databases">
        <title>A telomere-to-telomere, gap-free genome of sweet tea (Lithocarpus litseifolius).</title>
        <authorList>
            <person name="Zhou J."/>
        </authorList>
    </citation>
    <scope>NUCLEOTIDE SEQUENCE [LARGE SCALE GENOMIC DNA]</scope>
    <source>
        <strain evidence="2">Zhou-2022a</strain>
        <tissue evidence="2">Leaf</tissue>
    </source>
</reference>
<dbReference type="AlphaFoldDB" id="A0AAW2C8Z5"/>
<protein>
    <recommendedName>
        <fullName evidence="4">Zinc finger GRF-type domain-containing protein</fullName>
    </recommendedName>
</protein>
<evidence type="ECO:0000313" key="2">
    <source>
        <dbReference type="EMBL" id="KAK9992715.1"/>
    </source>
</evidence>
<keyword evidence="1" id="KW-1133">Transmembrane helix</keyword>
<organism evidence="2 3">
    <name type="scientific">Lithocarpus litseifolius</name>
    <dbReference type="NCBI Taxonomy" id="425828"/>
    <lineage>
        <taxon>Eukaryota</taxon>
        <taxon>Viridiplantae</taxon>
        <taxon>Streptophyta</taxon>
        <taxon>Embryophyta</taxon>
        <taxon>Tracheophyta</taxon>
        <taxon>Spermatophyta</taxon>
        <taxon>Magnoliopsida</taxon>
        <taxon>eudicotyledons</taxon>
        <taxon>Gunneridae</taxon>
        <taxon>Pentapetalae</taxon>
        <taxon>rosids</taxon>
        <taxon>fabids</taxon>
        <taxon>Fagales</taxon>
        <taxon>Fagaceae</taxon>
        <taxon>Lithocarpus</taxon>
    </lineage>
</organism>
<dbReference type="EMBL" id="JAZDWU010000009">
    <property type="protein sequence ID" value="KAK9992715.1"/>
    <property type="molecule type" value="Genomic_DNA"/>
</dbReference>
<comment type="caution">
    <text evidence="2">The sequence shown here is derived from an EMBL/GenBank/DDBJ whole genome shotgun (WGS) entry which is preliminary data.</text>
</comment>
<evidence type="ECO:0000256" key="1">
    <source>
        <dbReference type="SAM" id="Phobius"/>
    </source>
</evidence>
<accession>A0AAW2C8Z5</accession>
<dbReference type="PANTHER" id="PTHR33248">
    <property type="entry name" value="ZINC ION-BINDING PROTEIN"/>
    <property type="match status" value="1"/>
</dbReference>
<keyword evidence="1" id="KW-0472">Membrane</keyword>
<evidence type="ECO:0008006" key="4">
    <source>
        <dbReference type="Google" id="ProtNLM"/>
    </source>
</evidence>
<gene>
    <name evidence="2" type="ORF">SO802_027700</name>
</gene>
<proteinExistence type="predicted"/>
<evidence type="ECO:0000313" key="3">
    <source>
        <dbReference type="Proteomes" id="UP001459277"/>
    </source>
</evidence>
<feature type="transmembrane region" description="Helical" evidence="1">
    <location>
        <begin position="138"/>
        <end position="157"/>
    </location>
</feature>
<keyword evidence="1" id="KW-0812">Transmembrane</keyword>
<sequence length="177" mass="20206">MSSSSGTYSGSNGHICTYETCVLRTSLTVDNFRRRFLGCSRYKVSPKCPFFKWIDNPTCVHGNEAAHFVQQKLDLLRSELQLAHERERAATQATAKATQMAEIAQDRAAKATERERKFRVSSVQAMEMAVRALEQERMYRIALMLSWFFFFFLAMLFSCFCPSENIGMMKLSLPSGL</sequence>